<sequence length="50" mass="5319">MKANAKVTAGLVAAVREPEAAFVAYTKQFAALVEVRESPFVMAQPVVGVR</sequence>
<gene>
    <name evidence="1" type="ORF">UFOPK4180_00736</name>
</gene>
<organism evidence="1">
    <name type="scientific">freshwater metagenome</name>
    <dbReference type="NCBI Taxonomy" id="449393"/>
    <lineage>
        <taxon>unclassified sequences</taxon>
        <taxon>metagenomes</taxon>
        <taxon>ecological metagenomes</taxon>
    </lineage>
</organism>
<reference evidence="1" key="1">
    <citation type="submission" date="2020-05" db="EMBL/GenBank/DDBJ databases">
        <authorList>
            <person name="Chiriac C."/>
            <person name="Salcher M."/>
            <person name="Ghai R."/>
            <person name="Kavagutti S V."/>
        </authorList>
    </citation>
    <scope>NUCLEOTIDE SEQUENCE</scope>
</reference>
<accession>A0A6J6AE37</accession>
<protein>
    <submittedName>
        <fullName evidence="1">Unannotated protein</fullName>
    </submittedName>
</protein>
<dbReference type="AlphaFoldDB" id="A0A6J6AE37"/>
<evidence type="ECO:0000313" key="1">
    <source>
        <dbReference type="EMBL" id="CAB4367135.1"/>
    </source>
</evidence>
<name>A0A6J6AE37_9ZZZZ</name>
<dbReference type="EMBL" id="CAESPC010000118">
    <property type="protein sequence ID" value="CAB4367135.1"/>
    <property type="molecule type" value="Genomic_DNA"/>
</dbReference>
<proteinExistence type="predicted"/>